<reference evidence="2 3" key="1">
    <citation type="submission" date="2023-01" db="EMBL/GenBank/DDBJ databases">
        <title>Novel species of the genus Asticcacaulis isolated from rivers.</title>
        <authorList>
            <person name="Lu H."/>
        </authorList>
    </citation>
    <scope>NUCLEOTIDE SEQUENCE [LARGE SCALE GENOMIC DNA]</scope>
    <source>
        <strain evidence="2 3">BYS171W</strain>
    </source>
</reference>
<dbReference type="GO" id="GO:0008168">
    <property type="term" value="F:methyltransferase activity"/>
    <property type="evidence" value="ECO:0007669"/>
    <property type="project" value="UniProtKB-KW"/>
</dbReference>
<protein>
    <submittedName>
        <fullName evidence="2">Class I SAM-dependent methyltransferase</fullName>
    </submittedName>
</protein>
<dbReference type="CDD" id="cd02440">
    <property type="entry name" value="AdoMet_MTases"/>
    <property type="match status" value="1"/>
</dbReference>
<evidence type="ECO:0000313" key="2">
    <source>
        <dbReference type="EMBL" id="MDC7682069.1"/>
    </source>
</evidence>
<dbReference type="RefSeq" id="WP_272746578.1">
    <property type="nucleotide sequence ID" value="NZ_JAQQKX010000001.1"/>
</dbReference>
<proteinExistence type="predicted"/>
<dbReference type="Pfam" id="PF13489">
    <property type="entry name" value="Methyltransf_23"/>
    <property type="match status" value="1"/>
</dbReference>
<dbReference type="EMBL" id="JAQQKX010000001">
    <property type="protein sequence ID" value="MDC7682069.1"/>
    <property type="molecule type" value="Genomic_DNA"/>
</dbReference>
<keyword evidence="3" id="KW-1185">Reference proteome</keyword>
<comment type="caution">
    <text evidence="2">The sequence shown here is derived from an EMBL/GenBank/DDBJ whole genome shotgun (WGS) entry which is preliminary data.</text>
</comment>
<dbReference type="Gene3D" id="3.40.50.150">
    <property type="entry name" value="Vaccinia Virus protein VP39"/>
    <property type="match status" value="1"/>
</dbReference>
<feature type="region of interest" description="Disordered" evidence="1">
    <location>
        <begin position="1"/>
        <end position="21"/>
    </location>
</feature>
<sequence>MVAAKEVWTQRHSPAQASADGLPLPPADMRVMVAGTQNVDWFLGFGANMLETILDLMASCGVVLGPDDELLDFGCGCGRVLRHWEKVGAKIGATGGDGPKLSGTDYNPRLYDWCRRNLPFASLSLNKATPPLTYGDNRFDLIYSISVFTHLAADLQIAWMDELRRICKPGGHILITTHGDSFRSGLNETEGAAYDRGELVLRFEEASGMNLCNAFHPQSYVREVLSRGFTVEAFVGVGTRDGIYQDLWLLRKNA</sequence>
<accession>A0ABT5HPT1</accession>
<dbReference type="SUPFAM" id="SSF53335">
    <property type="entry name" value="S-adenosyl-L-methionine-dependent methyltransferases"/>
    <property type="match status" value="1"/>
</dbReference>
<evidence type="ECO:0000313" key="3">
    <source>
        <dbReference type="Proteomes" id="UP001214854"/>
    </source>
</evidence>
<dbReference type="Proteomes" id="UP001214854">
    <property type="component" value="Unassembled WGS sequence"/>
</dbReference>
<organism evidence="2 3">
    <name type="scientific">Asticcacaulis aquaticus</name>
    <dbReference type="NCBI Taxonomy" id="2984212"/>
    <lineage>
        <taxon>Bacteria</taxon>
        <taxon>Pseudomonadati</taxon>
        <taxon>Pseudomonadota</taxon>
        <taxon>Alphaproteobacteria</taxon>
        <taxon>Caulobacterales</taxon>
        <taxon>Caulobacteraceae</taxon>
        <taxon>Asticcacaulis</taxon>
    </lineage>
</organism>
<keyword evidence="2" id="KW-0808">Transferase</keyword>
<dbReference type="InterPro" id="IPR029063">
    <property type="entry name" value="SAM-dependent_MTases_sf"/>
</dbReference>
<dbReference type="GO" id="GO:0032259">
    <property type="term" value="P:methylation"/>
    <property type="evidence" value="ECO:0007669"/>
    <property type="project" value="UniProtKB-KW"/>
</dbReference>
<gene>
    <name evidence="2" type="ORF">PQU92_02210</name>
</gene>
<keyword evidence="2" id="KW-0489">Methyltransferase</keyword>
<evidence type="ECO:0000256" key="1">
    <source>
        <dbReference type="SAM" id="MobiDB-lite"/>
    </source>
</evidence>
<name>A0ABT5HPT1_9CAUL</name>